<evidence type="ECO:0000313" key="4">
    <source>
        <dbReference type="Proteomes" id="UP001460270"/>
    </source>
</evidence>
<reference evidence="4" key="1">
    <citation type="submission" date="2024-04" db="EMBL/GenBank/DDBJ databases">
        <title>Salinicola lusitanus LLJ914,a marine bacterium isolated from the Okinawa Trough.</title>
        <authorList>
            <person name="Li J."/>
        </authorList>
    </citation>
    <scope>NUCLEOTIDE SEQUENCE [LARGE SCALE GENOMIC DNA]</scope>
</reference>
<feature type="compositionally biased region" description="Low complexity" evidence="1">
    <location>
        <begin position="133"/>
        <end position="144"/>
    </location>
</feature>
<evidence type="ECO:0000313" key="3">
    <source>
        <dbReference type="EMBL" id="KAK7944990.1"/>
    </source>
</evidence>
<organism evidence="3 4">
    <name type="scientific">Mugilogobius chulae</name>
    <name type="common">yellowstripe goby</name>
    <dbReference type="NCBI Taxonomy" id="88201"/>
    <lineage>
        <taxon>Eukaryota</taxon>
        <taxon>Metazoa</taxon>
        <taxon>Chordata</taxon>
        <taxon>Craniata</taxon>
        <taxon>Vertebrata</taxon>
        <taxon>Euteleostomi</taxon>
        <taxon>Actinopterygii</taxon>
        <taxon>Neopterygii</taxon>
        <taxon>Teleostei</taxon>
        <taxon>Neoteleostei</taxon>
        <taxon>Acanthomorphata</taxon>
        <taxon>Gobiaria</taxon>
        <taxon>Gobiiformes</taxon>
        <taxon>Gobioidei</taxon>
        <taxon>Gobiidae</taxon>
        <taxon>Gobionellinae</taxon>
        <taxon>Mugilogobius</taxon>
    </lineage>
</organism>
<evidence type="ECO:0000256" key="2">
    <source>
        <dbReference type="SAM" id="SignalP"/>
    </source>
</evidence>
<feature type="region of interest" description="Disordered" evidence="1">
    <location>
        <begin position="262"/>
        <end position="288"/>
    </location>
</feature>
<accession>A0AAW0QA48</accession>
<dbReference type="Proteomes" id="UP001460270">
    <property type="component" value="Unassembled WGS sequence"/>
</dbReference>
<keyword evidence="4" id="KW-1185">Reference proteome</keyword>
<gene>
    <name evidence="3" type="ORF">WMY93_000718</name>
</gene>
<sequence length="355" mass="39196">MMMKKLQLVILTLGGVTKSWTLMQKVGVATGRVGGAKEIMKEKVGGATKTVRDGEKLEDLDRGAEMEACMMKPEVKKKPKPPKPPPKPPVQSSLLDKPVPVQRPTQVQIQAPTQVQIQAPTQVLRPVPVQRKTPVVPSNPTVSVIGNVQTKQKPTESPAIHLRQTQQDLKSPEQFIQRRREQSTDAQSSSAENPKDESDFKQSIPLLPRENSKTTIERNLEERVKERSTPIVAQVKDVTMTEADLTEWFIYIDRQMFFQSASHSNPSSLSDSSSPGAAQKHLASQPPTTTKRSLTCMLLVVPSSDWQNVFEHCSGGNFSSETRAEVLAAEFLSLRQMTRAWAGPTAGPHETGAEH</sequence>
<feature type="compositionally biased region" description="Basic and acidic residues" evidence="1">
    <location>
        <begin position="210"/>
        <end position="225"/>
    </location>
</feature>
<evidence type="ECO:0000256" key="1">
    <source>
        <dbReference type="SAM" id="MobiDB-lite"/>
    </source>
</evidence>
<name>A0AAW0QA48_9GOBI</name>
<feature type="chain" id="PRO_5043979357" evidence="2">
    <location>
        <begin position="20"/>
        <end position="355"/>
    </location>
</feature>
<protein>
    <submittedName>
        <fullName evidence="3">Uncharacterized protein</fullName>
    </submittedName>
</protein>
<dbReference type="AlphaFoldDB" id="A0AAW0QA48"/>
<feature type="signal peptide" evidence="2">
    <location>
        <begin position="1"/>
        <end position="19"/>
    </location>
</feature>
<comment type="caution">
    <text evidence="3">The sequence shown here is derived from an EMBL/GenBank/DDBJ whole genome shotgun (WGS) entry which is preliminary data.</text>
</comment>
<keyword evidence="2" id="KW-0732">Signal</keyword>
<dbReference type="EMBL" id="JBBPFD010000001">
    <property type="protein sequence ID" value="KAK7944990.1"/>
    <property type="molecule type" value="Genomic_DNA"/>
</dbReference>
<feature type="region of interest" description="Disordered" evidence="1">
    <location>
        <begin position="132"/>
        <end position="225"/>
    </location>
</feature>
<proteinExistence type="predicted"/>
<feature type="compositionally biased region" description="Low complexity" evidence="1">
    <location>
        <begin position="262"/>
        <end position="274"/>
    </location>
</feature>
<feature type="region of interest" description="Disordered" evidence="1">
    <location>
        <begin position="72"/>
        <end position="96"/>
    </location>
</feature>